<evidence type="ECO:0000313" key="3">
    <source>
        <dbReference type="EMBL" id="CEL65138.1"/>
    </source>
</evidence>
<dbReference type="InterPro" id="IPR007226">
    <property type="entry name" value="SRS_dom"/>
</dbReference>
<protein>
    <submittedName>
        <fullName evidence="2 3">Srs domain-containing protein</fullName>
    </submittedName>
</protein>
<reference evidence="3" key="4">
    <citation type="journal article" date="2015" name="PLoS ONE">
        <title>Comprehensive Evaluation of Toxoplasma gondii VEG and Neospora caninum LIV Genomes with Tachyzoite Stage Transcriptome and Proteome Defines Novel Transcript Features.</title>
        <authorList>
            <person name="Ramaprasad A."/>
            <person name="Mourier T."/>
            <person name="Naeem R."/>
            <person name="Malas T.B."/>
            <person name="Moussa E."/>
            <person name="Panigrahi A."/>
            <person name="Vermont S.J."/>
            <person name="Otto T.D."/>
            <person name="Wastling J."/>
            <person name="Pain A."/>
        </authorList>
    </citation>
    <scope>NUCLEOTIDE SEQUENCE</scope>
    <source>
        <strain evidence="3">Liverpool</strain>
    </source>
</reference>
<feature type="domain" description="SRS" evidence="1">
    <location>
        <begin position="69"/>
        <end position="212"/>
    </location>
</feature>
<dbReference type="InterPro" id="IPR036755">
    <property type="entry name" value="SRS_dom_sf"/>
</dbReference>
<dbReference type="EMBL" id="LN714478">
    <property type="protein sequence ID" value="CEL65138.1"/>
    <property type="molecule type" value="Genomic_DNA"/>
</dbReference>
<dbReference type="EMBL" id="FR823384">
    <property type="protein sequence ID" value="CBZ50528.1"/>
    <property type="molecule type" value="Genomic_DNA"/>
</dbReference>
<accession>F0VA39</accession>
<organism evidence="2 4">
    <name type="scientific">Neospora caninum (strain Liverpool)</name>
    <dbReference type="NCBI Taxonomy" id="572307"/>
    <lineage>
        <taxon>Eukaryota</taxon>
        <taxon>Sar</taxon>
        <taxon>Alveolata</taxon>
        <taxon>Apicomplexa</taxon>
        <taxon>Conoidasida</taxon>
        <taxon>Coccidia</taxon>
        <taxon>Eucoccidiorida</taxon>
        <taxon>Eimeriorina</taxon>
        <taxon>Sarcocystidae</taxon>
        <taxon>Neospora</taxon>
    </lineage>
</organism>
<keyword evidence="4" id="KW-1185">Reference proteome</keyword>
<dbReference type="InParanoid" id="F0VA39"/>
<dbReference type="PRINTS" id="PR01801">
    <property type="entry name" value="SURFCEANTIGN"/>
</dbReference>
<dbReference type="OrthoDB" id="330519at2759"/>
<dbReference type="Proteomes" id="UP000007494">
    <property type="component" value="Chromosome IV"/>
</dbReference>
<evidence type="ECO:0000313" key="4">
    <source>
        <dbReference type="Proteomes" id="UP000007494"/>
    </source>
</evidence>
<dbReference type="GeneID" id="13441561"/>
<dbReference type="Pfam" id="PF04092">
    <property type="entry name" value="SAG"/>
    <property type="match status" value="2"/>
</dbReference>
<dbReference type="Gene3D" id="2.60.40.1320">
    <property type="entry name" value="SRS domain"/>
    <property type="match status" value="2"/>
</dbReference>
<evidence type="ECO:0000313" key="2">
    <source>
        <dbReference type="EMBL" id="CBZ50528.1"/>
    </source>
</evidence>
<dbReference type="AlphaFoldDB" id="F0VA39"/>
<name>F0VA39_NEOCL</name>
<dbReference type="OMA" id="TNTEWIL"/>
<reference evidence="4" key="3">
    <citation type="journal article" date="2012" name="PLoS Pathog.">
        <title>Comparative genomics of the apicomplexan parasites Toxoplasma gondii and Neospora caninum: Coccidia differing in host range and transmission strategy.</title>
        <authorList>
            <person name="Reid A.J."/>
            <person name="Vermont S.J."/>
            <person name="Cotton J.A."/>
            <person name="Harris D."/>
            <person name="Hill-Cawthorne G.A."/>
            <person name="Konen-Waisman S."/>
            <person name="Latham S.M."/>
            <person name="Mourier T."/>
            <person name="Norton R."/>
            <person name="Quail M.A."/>
            <person name="Sanders M."/>
            <person name="Shanmugam D."/>
            <person name="Sohal A."/>
            <person name="Wasmuth J.D."/>
            <person name="Brunk B."/>
            <person name="Grigg M.E."/>
            <person name="Howard J.C."/>
            <person name="Parkinson J."/>
            <person name="Roos D.S."/>
            <person name="Trees A.J."/>
            <person name="Berriman M."/>
            <person name="Pain A."/>
            <person name="Wastling J.M."/>
        </authorList>
    </citation>
    <scope>NUCLEOTIDE SEQUENCE [LARGE SCALE GENOMIC DNA]</scope>
    <source>
        <strain evidence="4">Liverpool</strain>
    </source>
</reference>
<dbReference type="InterPro" id="IPR028352">
    <property type="entry name" value="Surface_antig_SAG1"/>
</dbReference>
<dbReference type="GO" id="GO:0016020">
    <property type="term" value="C:membrane"/>
    <property type="evidence" value="ECO:0007669"/>
    <property type="project" value="InterPro"/>
</dbReference>
<proteinExistence type="predicted"/>
<gene>
    <name evidence="3" type="ORF">BN1204_009970</name>
    <name evidence="2" type="ORF">NCLIV_009970</name>
</gene>
<sequence length="388" mass="40832">MERTGSMRQRRGGFGSKACKFTAACMSGVLLFCRGEGVAEHLREGLQNRGLEEVRSGATNPILTVQGTTARCELNQNGGQTAQAAATGSLTLSQKNLTAALACVGKSQTAVPEHLANVCQPNGKSAGANQCTFEDNASAGTAVALNKLLGVETDAQWTKVQQAQKTNTTTEKWTLQMREADLPFSDKTFLVGCKDTSSGSSTKNVCKLTVNVEARASSVGDHNVVTCAYGKNSNPKPLEVEMSTENNTLTIQCGTEGSLNPTSYTTDFCISDSTDLEACTKKAFVNILPTFVTSWWATTGNSAKLTIPQTDFPEADQHIVLGCVPTTTASEDPKKAREKEVETVTPASCRVLVTIKSRSSTSYGSSAMQMLAAASGAAAVTGLIVGSL</sequence>
<evidence type="ECO:0000259" key="1">
    <source>
        <dbReference type="Pfam" id="PF04092"/>
    </source>
</evidence>
<reference evidence="2" key="1">
    <citation type="submission" date="2011-02" db="EMBL/GenBank/DDBJ databases">
        <authorList>
            <person name="Aslett M."/>
        </authorList>
    </citation>
    <scope>NUCLEOTIDE SEQUENCE</scope>
    <source>
        <strain evidence="2">Liverpool</strain>
    </source>
</reference>
<reference evidence="2" key="2">
    <citation type="submission" date="2011-03" db="EMBL/GenBank/DDBJ databases">
        <title>Comparative genomics and transcriptomics of Neospora caninum and Toxoplasma gondii.</title>
        <authorList>
            <person name="Reid A.J."/>
            <person name="Sohal A."/>
            <person name="Harris D."/>
            <person name="Quail M."/>
            <person name="Sanders M."/>
            <person name="Berriman M."/>
            <person name="Wastling J.M."/>
            <person name="Pain A."/>
        </authorList>
    </citation>
    <scope>NUCLEOTIDE SEQUENCE</scope>
    <source>
        <strain evidence="2">Liverpool</strain>
    </source>
</reference>
<dbReference type="SUPFAM" id="SSF74877">
    <property type="entry name" value="Major surface antigen p30, SAG1"/>
    <property type="match status" value="2"/>
</dbReference>
<dbReference type="RefSeq" id="XP_003880561.1">
    <property type="nucleotide sequence ID" value="XM_003880512.1"/>
</dbReference>
<dbReference type="VEuPathDB" id="ToxoDB:NCLIV_009970"/>
<feature type="domain" description="SRS" evidence="1">
    <location>
        <begin position="223"/>
        <end position="355"/>
    </location>
</feature>